<organism evidence="2">
    <name type="scientific">uncultured Alphaproteobacteria bacterium</name>
    <dbReference type="NCBI Taxonomy" id="91750"/>
    <lineage>
        <taxon>Bacteria</taxon>
        <taxon>Pseudomonadati</taxon>
        <taxon>Pseudomonadota</taxon>
        <taxon>Alphaproteobacteria</taxon>
        <taxon>environmental samples</taxon>
    </lineage>
</organism>
<evidence type="ECO:0000259" key="1">
    <source>
        <dbReference type="Pfam" id="PF02896"/>
    </source>
</evidence>
<feature type="domain" description="PEP-utilising enzyme C-terminal" evidence="1">
    <location>
        <begin position="2"/>
        <end position="273"/>
    </location>
</feature>
<gene>
    <name evidence="2" type="ORF">KL86APRO_11544</name>
</gene>
<keyword evidence="2" id="KW-0808">Transferase</keyword>
<dbReference type="PANTHER" id="PTHR46244">
    <property type="entry name" value="PHOSPHOENOLPYRUVATE-PROTEIN PHOSPHOTRANSFERASE"/>
    <property type="match status" value="1"/>
</dbReference>
<dbReference type="PANTHER" id="PTHR46244:SF6">
    <property type="entry name" value="PHOSPHOENOLPYRUVATE-PROTEIN PHOSPHOTRANSFERASE"/>
    <property type="match status" value="1"/>
</dbReference>
<dbReference type="SUPFAM" id="SSF51621">
    <property type="entry name" value="Phosphoenolpyruvate/pyruvate domain"/>
    <property type="match status" value="1"/>
</dbReference>
<evidence type="ECO:0000313" key="2">
    <source>
        <dbReference type="EMBL" id="SBW02139.1"/>
    </source>
</evidence>
<reference evidence="2" key="1">
    <citation type="submission" date="2016-04" db="EMBL/GenBank/DDBJ databases">
        <authorList>
            <person name="Evans L.H."/>
            <person name="Alamgir A."/>
            <person name="Owens N."/>
            <person name="Weber N.D."/>
            <person name="Virtaneva K."/>
            <person name="Barbian K."/>
            <person name="Babar A."/>
            <person name="Rosenke K."/>
        </authorList>
    </citation>
    <scope>NUCLEOTIDE SEQUENCE</scope>
    <source>
        <strain evidence="2">86</strain>
    </source>
</reference>
<protein>
    <submittedName>
        <fullName evidence="2">PEP-protein phosphotransferase of PTS system (Enzyme I)</fullName>
        <ecNumber evidence="2">2.7.3.9</ecNumber>
    </submittedName>
</protein>
<dbReference type="EC" id="2.7.3.9" evidence="2"/>
<name>A0A212JRR1_9PROT</name>
<accession>A0A212JRR1</accession>
<dbReference type="PROSITE" id="PS00742">
    <property type="entry name" value="PEP_ENZYMES_2"/>
    <property type="match status" value="1"/>
</dbReference>
<dbReference type="InterPro" id="IPR000121">
    <property type="entry name" value="PEP_util_C"/>
</dbReference>
<dbReference type="Pfam" id="PF02896">
    <property type="entry name" value="PEP-utilizers_C"/>
    <property type="match status" value="1"/>
</dbReference>
<proteinExistence type="predicted"/>
<dbReference type="InterPro" id="IPR015813">
    <property type="entry name" value="Pyrv/PenolPyrv_kinase-like_dom"/>
</dbReference>
<dbReference type="Gene3D" id="3.20.20.60">
    <property type="entry name" value="Phosphoenolpyruvate-binding domains"/>
    <property type="match status" value="1"/>
</dbReference>
<dbReference type="AlphaFoldDB" id="A0A212JRR1"/>
<dbReference type="InterPro" id="IPR040442">
    <property type="entry name" value="Pyrv_kinase-like_dom_sf"/>
</dbReference>
<dbReference type="EMBL" id="FLUO01000001">
    <property type="protein sequence ID" value="SBW02139.1"/>
    <property type="molecule type" value="Genomic_DNA"/>
</dbReference>
<sequence>MADGTRLPVYANVGSVGDAARGAAFGAEGSGLVRTEFVFLDRRTAPTEAEQLAEYQAMADAMHGRPLTVRTLDIGGDKPIPYLPHAAEENPILGVRGIRMSRRHPEMLRQQFRAILRMAPLGQCRIMLPMVADPADLRWARAIFLEEKAALGIAAEVPLGIMIEVPSAVALADRLAAEADFFSIGTNDLTQYVLAMDRGNPALAAEVDAFHPAVLRMIAQTVAGARRHGRPVGVCGGLASEVLAAPILIGLGVTSLSATRSGIPELKAFIRTLDADACRAVAEAALEQDTADAVRALVRARWPDCLPPSLADVIGGGTSGEG</sequence>
<dbReference type="InterPro" id="IPR023151">
    <property type="entry name" value="PEP_util_CS"/>
</dbReference>
<dbReference type="PRINTS" id="PR01736">
    <property type="entry name" value="PHPHTRNFRASE"/>
</dbReference>
<dbReference type="InterPro" id="IPR050499">
    <property type="entry name" value="PEP-utilizing_PTS_enzyme"/>
</dbReference>
<dbReference type="GO" id="GO:0008965">
    <property type="term" value="F:phosphoenolpyruvate-protein phosphotransferase activity"/>
    <property type="evidence" value="ECO:0007669"/>
    <property type="project" value="UniProtKB-EC"/>
</dbReference>